<comment type="caution">
    <text evidence="1">The sequence shown here is derived from an EMBL/GenBank/DDBJ whole genome shotgun (WGS) entry which is preliminary data.</text>
</comment>
<protein>
    <submittedName>
        <fullName evidence="1">Cache domain-containing protein</fullName>
    </submittedName>
</protein>
<evidence type="ECO:0000313" key="2">
    <source>
        <dbReference type="Proteomes" id="UP001597492"/>
    </source>
</evidence>
<dbReference type="CDD" id="cd12913">
    <property type="entry name" value="PDC1_MCP_like"/>
    <property type="match status" value="1"/>
</dbReference>
<name>A0ABW5UTC8_9MICO</name>
<evidence type="ECO:0000313" key="1">
    <source>
        <dbReference type="EMBL" id="MFD2756851.1"/>
    </source>
</evidence>
<dbReference type="EMBL" id="JBHUNE010000001">
    <property type="protein sequence ID" value="MFD2756851.1"/>
    <property type="molecule type" value="Genomic_DNA"/>
</dbReference>
<dbReference type="Gene3D" id="3.30.450.20">
    <property type="entry name" value="PAS domain"/>
    <property type="match status" value="1"/>
</dbReference>
<dbReference type="RefSeq" id="WP_019619520.1">
    <property type="nucleotide sequence ID" value="NZ_JBHUNE010000001.1"/>
</dbReference>
<accession>A0ABW5UTC8</accession>
<keyword evidence="2" id="KW-1185">Reference proteome</keyword>
<organism evidence="1 2">
    <name type="scientific">Gulosibacter faecalis</name>
    <dbReference type="NCBI Taxonomy" id="272240"/>
    <lineage>
        <taxon>Bacteria</taxon>
        <taxon>Bacillati</taxon>
        <taxon>Actinomycetota</taxon>
        <taxon>Actinomycetes</taxon>
        <taxon>Micrococcales</taxon>
        <taxon>Microbacteriaceae</taxon>
        <taxon>Gulosibacter</taxon>
    </lineage>
</organism>
<dbReference type="Pfam" id="PF22673">
    <property type="entry name" value="MCP-like_PDC_1"/>
    <property type="match status" value="1"/>
</dbReference>
<reference evidence="2" key="1">
    <citation type="journal article" date="2019" name="Int. J. Syst. Evol. Microbiol.">
        <title>The Global Catalogue of Microorganisms (GCM) 10K type strain sequencing project: providing services to taxonomists for standard genome sequencing and annotation.</title>
        <authorList>
            <consortium name="The Broad Institute Genomics Platform"/>
            <consortium name="The Broad Institute Genome Sequencing Center for Infectious Disease"/>
            <person name="Wu L."/>
            <person name="Ma J."/>
        </authorList>
    </citation>
    <scope>NUCLEOTIDE SEQUENCE [LARGE SCALE GENOMIC DNA]</scope>
    <source>
        <strain evidence="2">TISTR 1514</strain>
    </source>
</reference>
<gene>
    <name evidence="1" type="ORF">ACFSW7_00475</name>
</gene>
<proteinExistence type="predicted"/>
<sequence>MTGDTLTAAISEISGWFEHYFRDIEQLRDDLGEAVASAFGRDGLVTIQPDESERVREIAVDFLRAHPRSDGAGIIFELAQLDPERARLEWWLRDGDDFQRNEFILNPASERFYDYEKLDWFRGGFHSQTRTIAGPYIDHLGVDYYISTLTVPAYVGDRLVGVVGTDVRMDDLERVLMPMLTPLPRGAAVLSRHDQVLVGSSGEFSTGVRVAAVPPGYARVPIPTPGLDLRLLYRE</sequence>
<dbReference type="Proteomes" id="UP001597492">
    <property type="component" value="Unassembled WGS sequence"/>
</dbReference>